<reference evidence="3" key="2">
    <citation type="submission" date="2018-10" db="EMBL/GenBank/DDBJ databases">
        <authorList>
            <person name="Wang Y."/>
            <person name="Wang J."/>
            <person name="Yang X."/>
            <person name="Wang Z."/>
            <person name="Huang Y."/>
        </authorList>
    </citation>
    <scope>NUCLEOTIDE SEQUENCE [LARGE SCALE GENOMIC DNA]</scope>
    <source>
        <strain evidence="3">J015</strain>
    </source>
</reference>
<reference evidence="2 3" key="1">
    <citation type="submission" date="2018-10" db="EMBL/GenBank/DDBJ databases">
        <title>Genome-guide identification and characterization of bacteria that degrade polycyclic aromatic hydrocarbons and resist hexavalent chromium simultaneously.</title>
        <authorList>
            <person name="Feng H."/>
        </authorList>
    </citation>
    <scope>NUCLEOTIDE SEQUENCE [LARGE SCALE GENOMIC DNA]</scope>
    <source>
        <strain evidence="2 3">J015</strain>
    </source>
</reference>
<organism evidence="2 3">
    <name type="scientific">Pseudarthrobacter phenanthrenivorans</name>
    <name type="common">Arthrobacter phenanthrenivorans</name>
    <dbReference type="NCBI Taxonomy" id="361575"/>
    <lineage>
        <taxon>Bacteria</taxon>
        <taxon>Bacillati</taxon>
        <taxon>Actinomycetota</taxon>
        <taxon>Actinomycetes</taxon>
        <taxon>Micrococcales</taxon>
        <taxon>Micrococcaceae</taxon>
        <taxon>Pseudarthrobacter</taxon>
    </lineage>
</organism>
<keyword evidence="2" id="KW-0282">Flagellum</keyword>
<dbReference type="SUPFAM" id="SSF140566">
    <property type="entry name" value="FlgN-like"/>
    <property type="match status" value="1"/>
</dbReference>
<protein>
    <submittedName>
        <fullName evidence="2">Flagellar protein FlgN</fullName>
    </submittedName>
</protein>
<dbReference type="AlphaFoldDB" id="A0A3B0F9A7"/>
<evidence type="ECO:0000313" key="3">
    <source>
        <dbReference type="Proteomes" id="UP000273159"/>
    </source>
</evidence>
<dbReference type="InterPro" id="IPR036679">
    <property type="entry name" value="FlgN-like_sf"/>
</dbReference>
<sequence>MAANELSALLWRERELLGLLTFKLEEEQLLLTTGNTKWLHHATREVEQVVERLRSHALSREVAVAALATEWNLGEQPTLRDIVAKAPEGPWAEIFDAHLKELLALTARIKELRDANEVFLRAAVKSTQETLAELRSDAGTYDSLGVASAASGISMLDREL</sequence>
<dbReference type="Gene3D" id="1.20.58.300">
    <property type="entry name" value="FlgN-like"/>
    <property type="match status" value="1"/>
</dbReference>
<dbReference type="Proteomes" id="UP000273159">
    <property type="component" value="Unassembled WGS sequence"/>
</dbReference>
<evidence type="ECO:0000313" key="2">
    <source>
        <dbReference type="EMBL" id="RKO21564.1"/>
    </source>
</evidence>
<dbReference type="RefSeq" id="WP_120693131.1">
    <property type="nucleotide sequence ID" value="NZ_RBNH01000016.1"/>
</dbReference>
<keyword evidence="2" id="KW-0969">Cilium</keyword>
<comment type="caution">
    <text evidence="2">The sequence shown here is derived from an EMBL/GenBank/DDBJ whole genome shotgun (WGS) entry which is preliminary data.</text>
</comment>
<keyword evidence="2" id="KW-0966">Cell projection</keyword>
<accession>A0A3B0F9A7</accession>
<keyword evidence="1" id="KW-1005">Bacterial flagellum biogenesis</keyword>
<dbReference type="EMBL" id="RBNH01000016">
    <property type="protein sequence ID" value="RKO21564.1"/>
    <property type="molecule type" value="Genomic_DNA"/>
</dbReference>
<dbReference type="Pfam" id="PF05130">
    <property type="entry name" value="FlgN"/>
    <property type="match status" value="1"/>
</dbReference>
<proteinExistence type="predicted"/>
<name>A0A3B0F9A7_PSEPS</name>
<gene>
    <name evidence="2" type="ORF">D7Z96_15840</name>
</gene>
<evidence type="ECO:0000256" key="1">
    <source>
        <dbReference type="ARBA" id="ARBA00022795"/>
    </source>
</evidence>
<dbReference type="GO" id="GO:0044780">
    <property type="term" value="P:bacterial-type flagellum assembly"/>
    <property type="evidence" value="ECO:0007669"/>
    <property type="project" value="InterPro"/>
</dbReference>
<dbReference type="InterPro" id="IPR007809">
    <property type="entry name" value="FlgN-like"/>
</dbReference>